<organism evidence="2 3">
    <name type="scientific">Saccharomyces cerevisiae (strain JAY291)</name>
    <name type="common">Baker's yeast</name>
    <dbReference type="NCBI Taxonomy" id="574961"/>
    <lineage>
        <taxon>Eukaryota</taxon>
        <taxon>Fungi</taxon>
        <taxon>Dikarya</taxon>
        <taxon>Ascomycota</taxon>
        <taxon>Saccharomycotina</taxon>
        <taxon>Saccharomycetes</taxon>
        <taxon>Saccharomycetales</taxon>
        <taxon>Saccharomycetaceae</taxon>
        <taxon>Saccharomyces</taxon>
    </lineage>
</organism>
<evidence type="ECO:0000313" key="3">
    <source>
        <dbReference type="Proteomes" id="UP000008073"/>
    </source>
</evidence>
<feature type="compositionally biased region" description="Low complexity" evidence="1">
    <location>
        <begin position="143"/>
        <end position="152"/>
    </location>
</feature>
<name>C7GXZ5_YEAS2</name>
<reference evidence="2 3" key="1">
    <citation type="journal article" date="2009" name="Genome Res.">
        <title>Genome structure of a Saccharomyces cerevisiae strain widely used in bioethanol production.</title>
        <authorList>
            <person name="Argueso J.L."/>
            <person name="Carazzolle M.F."/>
            <person name="Mieczkowski P.A."/>
            <person name="Duarte F.M."/>
            <person name="Netto O.V."/>
            <person name="Missawa S.K."/>
            <person name="Galzerani F."/>
            <person name="Costa G.G."/>
            <person name="Vidal R.O."/>
            <person name="Noronha M.F."/>
            <person name="Dominska M."/>
            <person name="Andrietta M.G."/>
            <person name="Andrietta S.R."/>
            <person name="Cunha A.F."/>
            <person name="Gomes L.H."/>
            <person name="Tavares F.C."/>
            <person name="Alcarde A.R."/>
            <person name="Dietrich F.S."/>
            <person name="McCusker J.H."/>
            <person name="Petes T.D."/>
            <person name="Pereira G.A."/>
        </authorList>
    </citation>
    <scope>NUCLEOTIDE SEQUENCE [LARGE SCALE GENOMIC DNA]</scope>
    <source>
        <strain evidence="2 3">JAY291</strain>
    </source>
</reference>
<feature type="compositionally biased region" description="Polar residues" evidence="1">
    <location>
        <begin position="162"/>
        <end position="178"/>
    </location>
</feature>
<dbReference type="Proteomes" id="UP000008073">
    <property type="component" value="Unassembled WGS sequence"/>
</dbReference>
<dbReference type="EMBL" id="ACFL01000442">
    <property type="protein sequence ID" value="EEU04329.1"/>
    <property type="molecule type" value="Genomic_DNA"/>
</dbReference>
<dbReference type="InterPro" id="IPR021017">
    <property type="entry name" value="Mediator_Med2_fun"/>
</dbReference>
<accession>C7GXZ5</accession>
<evidence type="ECO:0000313" key="2">
    <source>
        <dbReference type="EMBL" id="EEU04329.1"/>
    </source>
</evidence>
<feature type="compositionally biased region" description="Polar residues" evidence="1">
    <location>
        <begin position="365"/>
        <end position="385"/>
    </location>
</feature>
<dbReference type="OrthoDB" id="4069381at2759"/>
<feature type="compositionally biased region" description="Low complexity" evidence="1">
    <location>
        <begin position="312"/>
        <end position="364"/>
    </location>
</feature>
<comment type="caution">
    <text evidence="2">The sequence shown here is derived from an EMBL/GenBank/DDBJ whole genome shotgun (WGS) entry which is preliminary data.</text>
</comment>
<proteinExistence type="predicted"/>
<evidence type="ECO:0000256" key="1">
    <source>
        <dbReference type="SAM" id="MobiDB-lite"/>
    </source>
</evidence>
<gene>
    <name evidence="2" type="primary">MED2</name>
    <name evidence="2" type="ORF">C1Q_05404</name>
</gene>
<feature type="region of interest" description="Disordered" evidence="1">
    <location>
        <begin position="105"/>
        <end position="178"/>
    </location>
</feature>
<dbReference type="AlphaFoldDB" id="C7GXZ5"/>
<feature type="compositionally biased region" description="Basic and acidic residues" evidence="1">
    <location>
        <begin position="105"/>
        <end position="140"/>
    </location>
</feature>
<protein>
    <submittedName>
        <fullName evidence="2">Med2p</fullName>
    </submittedName>
</protein>
<sequence>MVVQNSPVSSVHTANFSERGSNTRTMTYKNKLTVCFDDILKVGAEMMMQQQLKNVQLDSYLVNGFSQSQQKLLKEKVKLFHGILDDLETSLSQSSSYLETLTALGKEKEKEREEAEKKRAEQENMRKVREQEELKKRQELEEASQQQQLQQNSKEKNGLGLNFSTTAPANTTDANGSKENYQELGSLQSSNQTQLEDANAANNGAAFSPLTTTRIQSQQAQPSDAMFNDLNSMDISMFSGLDSTGFDSTAFNATVDEIKGFDDNDSGNNYNDINISSIENNTNNNINSTKNGKDNNNESNKNNNGDEKNKNNNENNENNNNSSEKNNNNNNNNNNDDNGNNNNNNSGNDNNNTTNHDSNNKNNSITTGNDNENIVNNDLPTTVVSNPGDNPPPADNGEEYLTLNDFNDLNIDWSTTGDNGELDLSGFNI</sequence>
<dbReference type="Pfam" id="PF11214">
    <property type="entry name" value="Med2"/>
    <property type="match status" value="1"/>
</dbReference>
<feature type="region of interest" description="Disordered" evidence="1">
    <location>
        <begin position="276"/>
        <end position="397"/>
    </location>
</feature>
<feature type="compositionally biased region" description="Low complexity" evidence="1">
    <location>
        <begin position="276"/>
        <end position="290"/>
    </location>
</feature>